<evidence type="ECO:0000313" key="2">
    <source>
        <dbReference type="Proteomes" id="UP000611554"/>
    </source>
</evidence>
<keyword evidence="2" id="KW-1185">Reference proteome</keyword>
<accession>A0ABQ2QW50</accession>
<dbReference type="EMBL" id="BMQJ01000006">
    <property type="protein sequence ID" value="GGP96439.1"/>
    <property type="molecule type" value="Genomic_DNA"/>
</dbReference>
<name>A0ABQ2QW50_9ACTN</name>
<sequence>MDSAAARFTDVVVLPTPPFWLATVKMRVFGGRGHTVSRGTLEFPGVVMVVWADVSRETTELSASRTSGESPGLRGGWVTWVTVAALSTGRAAASGAGTGQPRPPGCPAGRVTGFSGQPRPRVAPEIAFPRSFTGFVLALLGLSGGAVRLPTAVRLSY</sequence>
<organism evidence="1 2">
    <name type="scientific">Streptosporangium pseudovulgare</name>
    <dbReference type="NCBI Taxonomy" id="35765"/>
    <lineage>
        <taxon>Bacteria</taxon>
        <taxon>Bacillati</taxon>
        <taxon>Actinomycetota</taxon>
        <taxon>Actinomycetes</taxon>
        <taxon>Streptosporangiales</taxon>
        <taxon>Streptosporangiaceae</taxon>
        <taxon>Streptosporangium</taxon>
    </lineage>
</organism>
<gene>
    <name evidence="1" type="ORF">GCM10010140_27790</name>
</gene>
<proteinExistence type="predicted"/>
<comment type="caution">
    <text evidence="1">The sequence shown here is derived from an EMBL/GenBank/DDBJ whole genome shotgun (WGS) entry which is preliminary data.</text>
</comment>
<evidence type="ECO:0000313" key="1">
    <source>
        <dbReference type="EMBL" id="GGP96439.1"/>
    </source>
</evidence>
<dbReference type="Proteomes" id="UP000611554">
    <property type="component" value="Unassembled WGS sequence"/>
</dbReference>
<reference evidence="2" key="1">
    <citation type="journal article" date="2019" name="Int. J. Syst. Evol. Microbiol.">
        <title>The Global Catalogue of Microorganisms (GCM) 10K type strain sequencing project: providing services to taxonomists for standard genome sequencing and annotation.</title>
        <authorList>
            <consortium name="The Broad Institute Genomics Platform"/>
            <consortium name="The Broad Institute Genome Sequencing Center for Infectious Disease"/>
            <person name="Wu L."/>
            <person name="Ma J."/>
        </authorList>
    </citation>
    <scope>NUCLEOTIDE SEQUENCE [LARGE SCALE GENOMIC DNA]</scope>
    <source>
        <strain evidence="2">JCM 3115</strain>
    </source>
</reference>
<protein>
    <submittedName>
        <fullName evidence="1">Uncharacterized protein</fullName>
    </submittedName>
</protein>